<protein>
    <submittedName>
        <fullName evidence="2">Uncharacterized protein</fullName>
    </submittedName>
</protein>
<organism evidence="2 3">
    <name type="scientific">Gossypium arboreum</name>
    <name type="common">Tree cotton</name>
    <name type="synonym">Gossypium nanking</name>
    <dbReference type="NCBI Taxonomy" id="29729"/>
    <lineage>
        <taxon>Eukaryota</taxon>
        <taxon>Viridiplantae</taxon>
        <taxon>Streptophyta</taxon>
        <taxon>Embryophyta</taxon>
        <taxon>Tracheophyta</taxon>
        <taxon>Spermatophyta</taxon>
        <taxon>Magnoliopsida</taxon>
        <taxon>eudicotyledons</taxon>
        <taxon>Gunneridae</taxon>
        <taxon>Pentapetalae</taxon>
        <taxon>rosids</taxon>
        <taxon>malvids</taxon>
        <taxon>Malvales</taxon>
        <taxon>Malvaceae</taxon>
        <taxon>Malvoideae</taxon>
        <taxon>Gossypium</taxon>
    </lineage>
</organism>
<accession>A0ABR0NHY4</accession>
<gene>
    <name evidence="2" type="ORF">PVK06_035048</name>
</gene>
<feature type="transmembrane region" description="Helical" evidence="1">
    <location>
        <begin position="32"/>
        <end position="49"/>
    </location>
</feature>
<evidence type="ECO:0000313" key="3">
    <source>
        <dbReference type="Proteomes" id="UP001358586"/>
    </source>
</evidence>
<dbReference type="Proteomes" id="UP001358586">
    <property type="component" value="Chromosome 10"/>
</dbReference>
<keyword evidence="1" id="KW-1133">Transmembrane helix</keyword>
<evidence type="ECO:0000313" key="2">
    <source>
        <dbReference type="EMBL" id="KAK5793879.1"/>
    </source>
</evidence>
<keyword evidence="3" id="KW-1185">Reference proteome</keyword>
<reference evidence="2 3" key="1">
    <citation type="submission" date="2023-03" db="EMBL/GenBank/DDBJ databases">
        <title>WGS of Gossypium arboreum.</title>
        <authorList>
            <person name="Yu D."/>
        </authorList>
    </citation>
    <scope>NUCLEOTIDE SEQUENCE [LARGE SCALE GENOMIC DNA]</scope>
    <source>
        <tissue evidence="2">Leaf</tissue>
    </source>
</reference>
<evidence type="ECO:0000256" key="1">
    <source>
        <dbReference type="SAM" id="Phobius"/>
    </source>
</evidence>
<dbReference type="EMBL" id="JARKNE010000010">
    <property type="protein sequence ID" value="KAK5793879.1"/>
    <property type="molecule type" value="Genomic_DNA"/>
</dbReference>
<keyword evidence="1" id="KW-0472">Membrane</keyword>
<keyword evidence="1" id="KW-0812">Transmembrane</keyword>
<name>A0ABR0NHY4_GOSAR</name>
<proteinExistence type="predicted"/>
<comment type="caution">
    <text evidence="2">The sequence shown here is derived from an EMBL/GenBank/DDBJ whole genome shotgun (WGS) entry which is preliminary data.</text>
</comment>
<sequence>MTTEAAEIMEKLKDKRAKYEVITSSALQQNRFLAAFLAAFLVAFGLRTLQNSSVFLINTAKGSFVNPTQYSGSSSQQYMPWGSQAQAEVQRLRDQITQMQASIVEQITQLKAEATSKEAEVQRNIKNSSYNLKWRQ</sequence>